<comment type="caution">
    <text evidence="2">The sequence shown here is derived from an EMBL/GenBank/DDBJ whole genome shotgun (WGS) entry which is preliminary data.</text>
</comment>
<protein>
    <submittedName>
        <fullName evidence="2">Uncharacterized protein</fullName>
    </submittedName>
</protein>
<reference evidence="2" key="1">
    <citation type="submission" date="2020-05" db="EMBL/GenBank/DDBJ databases">
        <title>Phylogenomic resolution of chytrid fungi.</title>
        <authorList>
            <person name="Stajich J.E."/>
            <person name="Amses K."/>
            <person name="Simmons R."/>
            <person name="Seto K."/>
            <person name="Myers J."/>
            <person name="Bonds A."/>
            <person name="Quandt C.A."/>
            <person name="Barry K."/>
            <person name="Liu P."/>
            <person name="Grigoriev I."/>
            <person name="Longcore J.E."/>
            <person name="James T.Y."/>
        </authorList>
    </citation>
    <scope>NUCLEOTIDE SEQUENCE</scope>
    <source>
        <strain evidence="2">JEL0318</strain>
    </source>
</reference>
<feature type="region of interest" description="Disordered" evidence="1">
    <location>
        <begin position="1"/>
        <end position="20"/>
    </location>
</feature>
<keyword evidence="3" id="KW-1185">Reference proteome</keyword>
<dbReference type="EMBL" id="JADGJD010001462">
    <property type="protein sequence ID" value="KAJ3041815.1"/>
    <property type="molecule type" value="Genomic_DNA"/>
</dbReference>
<gene>
    <name evidence="2" type="ORF">HK097_002188</name>
</gene>
<evidence type="ECO:0000313" key="2">
    <source>
        <dbReference type="EMBL" id="KAJ3041815.1"/>
    </source>
</evidence>
<proteinExistence type="predicted"/>
<dbReference type="Proteomes" id="UP001212841">
    <property type="component" value="Unassembled WGS sequence"/>
</dbReference>
<feature type="non-terminal residue" evidence="2">
    <location>
        <position position="1"/>
    </location>
</feature>
<accession>A0AAD5S4L3</accession>
<dbReference type="AlphaFoldDB" id="A0AAD5S4L3"/>
<organism evidence="2 3">
    <name type="scientific">Rhizophlyctis rosea</name>
    <dbReference type="NCBI Taxonomy" id="64517"/>
    <lineage>
        <taxon>Eukaryota</taxon>
        <taxon>Fungi</taxon>
        <taxon>Fungi incertae sedis</taxon>
        <taxon>Chytridiomycota</taxon>
        <taxon>Chytridiomycota incertae sedis</taxon>
        <taxon>Chytridiomycetes</taxon>
        <taxon>Rhizophlyctidales</taxon>
        <taxon>Rhizophlyctidaceae</taxon>
        <taxon>Rhizophlyctis</taxon>
    </lineage>
</organism>
<evidence type="ECO:0000313" key="3">
    <source>
        <dbReference type="Proteomes" id="UP001212841"/>
    </source>
</evidence>
<name>A0AAD5S4L3_9FUNG</name>
<sequence length="164" mass="19061">MPKTKRKPPRNDPSQTASDEVISVAEMRRILWETTTKINSTEKWKGDEGAFHIFEKEGGAESSNDFYIVYPRKLTVDKDSQETRKQLNGAKRDWRSKLVKEIKNFPNIRFKLAEEVDLIRKNSKKKEIFVERVIIKVRASDTSSLAVLRRRVGKTLNVTDKQPK</sequence>
<evidence type="ECO:0000256" key="1">
    <source>
        <dbReference type="SAM" id="MobiDB-lite"/>
    </source>
</evidence>